<feature type="domain" description="HAMP" evidence="3">
    <location>
        <begin position="234"/>
        <end position="286"/>
    </location>
</feature>
<dbReference type="Gene3D" id="3.30.450.40">
    <property type="match status" value="1"/>
</dbReference>
<dbReference type="OrthoDB" id="9810730at2"/>
<dbReference type="SUPFAM" id="SSF158472">
    <property type="entry name" value="HAMP domain-like"/>
    <property type="match status" value="1"/>
</dbReference>
<sequence>MKNNTPQHWSLQCLAGLNMLSLIVLLALGGYLLWGQLQAVEVHNQANLRNAEINNKRVEAALKTTLPLYLLIKDTRELVRHFKYEFFLLVLDSDRTDDTTQEIVQQLIQQGEIIKQQWPVDILPIMLSEIQEELGILQDIGEEALSTMSSGVRQQLLDDSEDVVVEIEQHFQKIEDKFNQRITTASASAHRSTSGTVAETRRISDILHQLNYHILLIFISLIVFIGGAQFFFNRLLYQRLSRLAEYSSQIAQGHFQETIPLQVNDATGKLAQALRTMAQRLQETLEQSRQATSDALAAKAAADKEIWLKNALAQLNQEMQGEQDTQKLAEKVIICLSHHLDAKVAVFFIAATVENDAQPVLKRVAAYAHQNTPSAPETFKFGEGLVGQAAEQKQTLVFKEPPQDYLYIQSSLGGSLPRAILVQPLLYEDHVKGVIELGFFKTLSDLERTLLKQAMPAIAITLHSLEAHARLEKILQQQHHGNTNKH</sequence>
<dbReference type="CDD" id="cd06225">
    <property type="entry name" value="HAMP"/>
    <property type="match status" value="1"/>
</dbReference>
<dbReference type="GO" id="GO:0016020">
    <property type="term" value="C:membrane"/>
    <property type="evidence" value="ECO:0007669"/>
    <property type="project" value="InterPro"/>
</dbReference>
<dbReference type="RefSeq" id="WP_103922601.1">
    <property type="nucleotide sequence ID" value="NZ_FMSV02000558.1"/>
</dbReference>
<dbReference type="InterPro" id="IPR003018">
    <property type="entry name" value="GAF"/>
</dbReference>
<dbReference type="InterPro" id="IPR029016">
    <property type="entry name" value="GAF-like_dom_sf"/>
</dbReference>
<dbReference type="SMART" id="SM00304">
    <property type="entry name" value="HAMP"/>
    <property type="match status" value="1"/>
</dbReference>
<proteinExistence type="predicted"/>
<dbReference type="GO" id="GO:0007165">
    <property type="term" value="P:signal transduction"/>
    <property type="evidence" value="ECO:0007669"/>
    <property type="project" value="InterPro"/>
</dbReference>
<keyword evidence="2" id="KW-1133">Transmembrane helix</keyword>
<dbReference type="EMBL" id="FMSV02000558">
    <property type="protein sequence ID" value="SEH09116.1"/>
    <property type="molecule type" value="Genomic_DNA"/>
</dbReference>
<reference evidence="4 6" key="1">
    <citation type="submission" date="2016-10" db="EMBL/GenBank/DDBJ databases">
        <authorList>
            <person name="de Groot N.N."/>
        </authorList>
    </citation>
    <scope>NUCLEOTIDE SEQUENCE [LARGE SCALE GENOMIC DNA]</scope>
    <source>
        <strain evidence="4">MBHS1</strain>
    </source>
</reference>
<protein>
    <submittedName>
        <fullName evidence="4">HAMP domain protein</fullName>
    </submittedName>
</protein>
<dbReference type="AlphaFoldDB" id="A0A1H6FJ33"/>
<name>A0A1H6FJ33_9GAMM</name>
<dbReference type="EMBL" id="FMSV02000559">
    <property type="protein sequence ID" value="SEH09245.1"/>
    <property type="molecule type" value="Genomic_DNA"/>
</dbReference>
<evidence type="ECO:0000259" key="3">
    <source>
        <dbReference type="PROSITE" id="PS50885"/>
    </source>
</evidence>
<evidence type="ECO:0000256" key="2">
    <source>
        <dbReference type="SAM" id="Phobius"/>
    </source>
</evidence>
<dbReference type="InterPro" id="IPR003660">
    <property type="entry name" value="HAMP_dom"/>
</dbReference>
<feature type="coiled-coil region" evidence="1">
    <location>
        <begin position="271"/>
        <end position="332"/>
    </location>
</feature>
<keyword evidence="1" id="KW-0175">Coiled coil</keyword>
<evidence type="ECO:0000313" key="4">
    <source>
        <dbReference type="EMBL" id="SEH09116.1"/>
    </source>
</evidence>
<keyword evidence="6" id="KW-1185">Reference proteome</keyword>
<dbReference type="Pfam" id="PF00672">
    <property type="entry name" value="HAMP"/>
    <property type="match status" value="1"/>
</dbReference>
<evidence type="ECO:0000256" key="1">
    <source>
        <dbReference type="SAM" id="Coils"/>
    </source>
</evidence>
<evidence type="ECO:0000313" key="6">
    <source>
        <dbReference type="Proteomes" id="UP000236724"/>
    </source>
</evidence>
<dbReference type="Gene3D" id="6.10.340.10">
    <property type="match status" value="1"/>
</dbReference>
<evidence type="ECO:0000313" key="5">
    <source>
        <dbReference type="EMBL" id="SEH09245.1"/>
    </source>
</evidence>
<keyword evidence="2" id="KW-0472">Membrane</keyword>
<dbReference type="SUPFAM" id="SSF55781">
    <property type="entry name" value="GAF domain-like"/>
    <property type="match status" value="1"/>
</dbReference>
<dbReference type="PROSITE" id="PS50885">
    <property type="entry name" value="HAMP"/>
    <property type="match status" value="1"/>
</dbReference>
<dbReference type="SMART" id="SM00065">
    <property type="entry name" value="GAF"/>
    <property type="match status" value="1"/>
</dbReference>
<organism evidence="4 6">
    <name type="scientific">Candidatus Venteria ishoeyi</name>
    <dbReference type="NCBI Taxonomy" id="1899563"/>
    <lineage>
        <taxon>Bacteria</taxon>
        <taxon>Pseudomonadati</taxon>
        <taxon>Pseudomonadota</taxon>
        <taxon>Gammaproteobacteria</taxon>
        <taxon>Thiotrichales</taxon>
        <taxon>Thiotrichaceae</taxon>
        <taxon>Venteria</taxon>
    </lineage>
</organism>
<dbReference type="Pfam" id="PF13185">
    <property type="entry name" value="GAF_2"/>
    <property type="match status" value="1"/>
</dbReference>
<dbReference type="Proteomes" id="UP000236724">
    <property type="component" value="Unassembled WGS sequence"/>
</dbReference>
<feature type="transmembrane region" description="Helical" evidence="2">
    <location>
        <begin position="210"/>
        <end position="232"/>
    </location>
</feature>
<accession>A0A1H6FJ33</accession>
<gene>
    <name evidence="4" type="ORF">MBHS_05010</name>
    <name evidence="5" type="ORF">MBHS_05139</name>
</gene>
<keyword evidence="2" id="KW-0812">Transmembrane</keyword>
<feature type="transmembrane region" description="Helical" evidence="2">
    <location>
        <begin position="12"/>
        <end position="34"/>
    </location>
</feature>